<keyword evidence="2" id="KW-1185">Reference proteome</keyword>
<organism evidence="1 2">
    <name type="scientific">Pantoea osteomyelitidis</name>
    <dbReference type="NCBI Taxonomy" id="3230026"/>
    <lineage>
        <taxon>Bacteria</taxon>
        <taxon>Pseudomonadati</taxon>
        <taxon>Pseudomonadota</taxon>
        <taxon>Gammaproteobacteria</taxon>
        <taxon>Enterobacterales</taxon>
        <taxon>Erwiniaceae</taxon>
        <taxon>Pantoea</taxon>
    </lineage>
</organism>
<dbReference type="InterPro" id="IPR042258">
    <property type="entry name" value="DGOK_N"/>
</dbReference>
<dbReference type="Pfam" id="PF05035">
    <property type="entry name" value="DGOK"/>
    <property type="match status" value="1"/>
</dbReference>
<dbReference type="InterPro" id="IPR007729">
    <property type="entry name" value="DGOK"/>
</dbReference>
<evidence type="ECO:0000313" key="2">
    <source>
        <dbReference type="Proteomes" id="UP001611251"/>
    </source>
</evidence>
<gene>
    <name evidence="1" type="ORF">ABU178_16240</name>
</gene>
<protein>
    <submittedName>
        <fullName evidence="1">2-dehydro-3-deoxygalactonokinase</fullName>
    </submittedName>
</protein>
<sequence>MNSYIAIDWGSTNLRAWYYREGICQQERRSESGITRLNGRTPAAVFTALTEGWPVSELPVVMAGMVGSNAGWLNVPYLPCPVSLSDIASNLTRVENRGWIVPGLSMSHDDNFNVMRGEETQLLGAAQLSPAACYVMPGTHCKWVREDQQKIVGFRTVMTGELHHLLLNHSLIGAGLPQQLADADAFRQGLETGANDRSILSRLFEVRAAHVLGARPRESVSDFLSGLLIGHEVALMAETFIRGERAPLTLIAGSSLADRYQQAMTFSGLSAQLLDGDYAFQHGIRSIANELDH</sequence>
<dbReference type="RefSeq" id="WP_397216761.1">
    <property type="nucleotide sequence ID" value="NZ_JBGFSN010000006.1"/>
</dbReference>
<evidence type="ECO:0000313" key="1">
    <source>
        <dbReference type="EMBL" id="MFH8135707.1"/>
    </source>
</evidence>
<reference evidence="1 2" key="1">
    <citation type="submission" date="2024-08" db="EMBL/GenBank/DDBJ databases">
        <title>Pantoea ronii - a newly identified human opportunistic pathogen.</title>
        <authorList>
            <person name="Keidar-Friedman D."/>
            <person name="Sorek N."/>
            <person name="Leshin-Carmel D."/>
            <person name="Tsur A."/>
            <person name="Amsalem M."/>
            <person name="Tolkach D."/>
            <person name="Brosh-Nissimov T."/>
        </authorList>
    </citation>
    <scope>NUCLEOTIDE SEQUENCE [LARGE SCALE GENOMIC DNA]</scope>
    <source>
        <strain evidence="1 2">AA23256</strain>
    </source>
</reference>
<proteinExistence type="predicted"/>
<dbReference type="EMBL" id="JBGFSN010000006">
    <property type="protein sequence ID" value="MFH8135707.1"/>
    <property type="molecule type" value="Genomic_DNA"/>
</dbReference>
<comment type="caution">
    <text evidence="1">The sequence shown here is derived from an EMBL/GenBank/DDBJ whole genome shotgun (WGS) entry which is preliminary data.</text>
</comment>
<dbReference type="Gene3D" id="3.30.420.300">
    <property type="entry name" value="2-keto-3-deoxy-galactonokinase, substrate binding domain"/>
    <property type="match status" value="1"/>
</dbReference>
<dbReference type="CDD" id="cd24012">
    <property type="entry name" value="ASKHA_NBD_KDGal-kinase"/>
    <property type="match status" value="1"/>
</dbReference>
<dbReference type="Proteomes" id="UP001611251">
    <property type="component" value="Unassembled WGS sequence"/>
</dbReference>
<name>A0ABW7PZF6_9GAMM</name>
<dbReference type="InterPro" id="IPR042257">
    <property type="entry name" value="DGOK_C"/>
</dbReference>
<dbReference type="Gene3D" id="3.30.420.310">
    <property type="entry name" value="2-keto-3-deoxy-galactonokinase, C-terminal domain"/>
    <property type="match status" value="1"/>
</dbReference>
<accession>A0ABW7PZF6</accession>